<dbReference type="EMBL" id="ONZQ02000015">
    <property type="protein sequence ID" value="SPO06157.1"/>
    <property type="molecule type" value="Genomic_DNA"/>
</dbReference>
<feature type="domain" description="Protein kinase" evidence="1">
    <location>
        <begin position="182"/>
        <end position="544"/>
    </location>
</feature>
<reference evidence="2" key="1">
    <citation type="submission" date="2018-03" db="EMBL/GenBank/DDBJ databases">
        <authorList>
            <person name="Guldener U."/>
        </authorList>
    </citation>
    <scope>NUCLEOTIDE SEQUENCE</scope>
</reference>
<dbReference type="PROSITE" id="PS50011">
    <property type="entry name" value="PROTEIN_KINASE_DOM"/>
    <property type="match status" value="1"/>
</dbReference>
<keyword evidence="3" id="KW-1185">Reference proteome</keyword>
<dbReference type="AlphaFoldDB" id="A0AAE8N4X0"/>
<dbReference type="InterPro" id="IPR000719">
    <property type="entry name" value="Prot_kinase_dom"/>
</dbReference>
<evidence type="ECO:0000313" key="3">
    <source>
        <dbReference type="Proteomes" id="UP001187682"/>
    </source>
</evidence>
<dbReference type="InterPro" id="IPR011009">
    <property type="entry name" value="Kinase-like_dom_sf"/>
</dbReference>
<proteinExistence type="predicted"/>
<dbReference type="Gene3D" id="1.10.510.10">
    <property type="entry name" value="Transferase(Phosphotransferase) domain 1"/>
    <property type="match status" value="1"/>
</dbReference>
<name>A0AAE8N4X0_9PEZI</name>
<evidence type="ECO:0000259" key="1">
    <source>
        <dbReference type="PROSITE" id="PS50011"/>
    </source>
</evidence>
<protein>
    <recommendedName>
        <fullName evidence="1">Protein kinase domain-containing protein</fullName>
    </recommendedName>
</protein>
<accession>A0AAE8N4X0</accession>
<dbReference type="GO" id="GO:0004672">
    <property type="term" value="F:protein kinase activity"/>
    <property type="evidence" value="ECO:0007669"/>
    <property type="project" value="InterPro"/>
</dbReference>
<comment type="caution">
    <text evidence="2">The sequence shown here is derived from an EMBL/GenBank/DDBJ whole genome shotgun (WGS) entry which is preliminary data.</text>
</comment>
<dbReference type="PANTHER" id="PTHR37542">
    <property type="entry name" value="HELO DOMAIN-CONTAINING PROTEIN-RELATED"/>
    <property type="match status" value="1"/>
</dbReference>
<dbReference type="SUPFAM" id="SSF56112">
    <property type="entry name" value="Protein kinase-like (PK-like)"/>
    <property type="match status" value="1"/>
</dbReference>
<organism evidence="2 3">
    <name type="scientific">Cephalotrichum gorgonifer</name>
    <dbReference type="NCBI Taxonomy" id="2041049"/>
    <lineage>
        <taxon>Eukaryota</taxon>
        <taxon>Fungi</taxon>
        <taxon>Dikarya</taxon>
        <taxon>Ascomycota</taxon>
        <taxon>Pezizomycotina</taxon>
        <taxon>Sordariomycetes</taxon>
        <taxon>Hypocreomycetidae</taxon>
        <taxon>Microascales</taxon>
        <taxon>Microascaceae</taxon>
        <taxon>Cephalotrichum</taxon>
    </lineage>
</organism>
<sequence>MAELALGAVGVIGILQLCYKCGDELVATCKAFRDADARLAESAVRVEASWVQIGHQLRLLEEIAPLLDPRHRDVQEAALETLLGKLRVANAKLSKMWKDPEPHRGMEKVETRRFKFAIARKGVEEAVADLERWRGVFDPSWYLIMTAARPEIDRQLVELTRRQTAEERRAGVPVSAARYLRKALHADRQQGSRGSVFLAPDGLEPKSIRNLPYGTASTARRADNGQSVLLDPVTCTSHPSDNAVLKDMRNFARRLQHVDPFTFGLLECKGLLKHHDTASADPGGSSLGFSFVFRLPETHSGVQSLRSRLLGGAACRHESLSDRFDLARQVVRAVGYVHTYGFVHKNLRPENILVLTRGANTAPGETPTGQMTPAEVAVLVGFDILRDADGKTHRLGDDNWERNLYRHPSRQGTTPQVDYEMRHDIYSVGVCLLEIGLWTTFVDEGAAADGSRAGALSGLLGYDRGAELFRSPDDVKLRLLRLARGPLRAAVGTRYAEVVETCLTCLDADNTDFGDEDEFRDEDGVAVGVRYIEKVIGKLEEIVV</sequence>
<dbReference type="GO" id="GO:0005524">
    <property type="term" value="F:ATP binding"/>
    <property type="evidence" value="ECO:0007669"/>
    <property type="project" value="InterPro"/>
</dbReference>
<evidence type="ECO:0000313" key="2">
    <source>
        <dbReference type="EMBL" id="SPO06157.1"/>
    </source>
</evidence>
<dbReference type="Proteomes" id="UP001187682">
    <property type="component" value="Unassembled WGS sequence"/>
</dbReference>
<gene>
    <name evidence="2" type="ORF">DNG_08846</name>
</gene>
<dbReference type="PANTHER" id="PTHR37542:SF1">
    <property type="entry name" value="PRION-INHIBITION AND PROPAGATION HELO DOMAIN-CONTAINING PROTEIN"/>
    <property type="match status" value="1"/>
</dbReference>